<evidence type="ECO:0000313" key="6">
    <source>
        <dbReference type="EMBL" id="SEU16051.1"/>
    </source>
</evidence>
<evidence type="ECO:0000256" key="2">
    <source>
        <dbReference type="ARBA" id="ARBA00022450"/>
    </source>
</evidence>
<dbReference type="Gene3D" id="3.30.559.30">
    <property type="entry name" value="Nonribosomal peptide synthetase, condensation domain"/>
    <property type="match status" value="3"/>
</dbReference>
<dbReference type="SMART" id="SM00823">
    <property type="entry name" value="PKS_PP"/>
    <property type="match status" value="3"/>
</dbReference>
<keyword evidence="3" id="KW-0597">Phosphoprotein</keyword>
<evidence type="ECO:0000256" key="1">
    <source>
        <dbReference type="ARBA" id="ARBA00001957"/>
    </source>
</evidence>
<dbReference type="Pfam" id="PF00501">
    <property type="entry name" value="AMP-binding"/>
    <property type="match status" value="3"/>
</dbReference>
<dbReference type="EMBL" id="FOIB01000005">
    <property type="protein sequence ID" value="SEU16051.1"/>
    <property type="molecule type" value="Genomic_DNA"/>
</dbReference>
<dbReference type="Pfam" id="PF13193">
    <property type="entry name" value="AMP-binding_C"/>
    <property type="match status" value="3"/>
</dbReference>
<dbReference type="Gene3D" id="3.30.559.10">
    <property type="entry name" value="Chloramphenicol acetyltransferase-like domain"/>
    <property type="match status" value="3"/>
</dbReference>
<evidence type="ECO:0000259" key="5">
    <source>
        <dbReference type="PROSITE" id="PS50075"/>
    </source>
</evidence>
<dbReference type="InterPro" id="IPR006162">
    <property type="entry name" value="Ppantetheine_attach_site"/>
</dbReference>
<dbReference type="Gene3D" id="2.30.38.10">
    <property type="entry name" value="Luciferase, Domain 3"/>
    <property type="match status" value="3"/>
</dbReference>
<dbReference type="InterPro" id="IPR010071">
    <property type="entry name" value="AA_adenyl_dom"/>
</dbReference>
<dbReference type="SUPFAM" id="SSF52777">
    <property type="entry name" value="CoA-dependent acyltransferases"/>
    <property type="match status" value="6"/>
</dbReference>
<comment type="caution">
    <text evidence="6">The sequence shown here is derived from an EMBL/GenBank/DDBJ whole genome shotgun (WGS) entry which is preliminary data.</text>
</comment>
<dbReference type="NCBIfam" id="NF003417">
    <property type="entry name" value="PRK04813.1"/>
    <property type="match status" value="3"/>
</dbReference>
<dbReference type="PROSITE" id="PS00455">
    <property type="entry name" value="AMP_BINDING"/>
    <property type="match status" value="3"/>
</dbReference>
<name>A0ABY1CKS8_MYXFU</name>
<dbReference type="NCBIfam" id="TIGR01733">
    <property type="entry name" value="AA-adenyl-dom"/>
    <property type="match status" value="3"/>
</dbReference>
<reference evidence="6 7" key="1">
    <citation type="submission" date="2016-10" db="EMBL/GenBank/DDBJ databases">
        <authorList>
            <person name="Varghese N."/>
            <person name="Submissions S."/>
        </authorList>
    </citation>
    <scope>NUCLEOTIDE SEQUENCE [LARGE SCALE GENOMIC DNA]</scope>
    <source>
        <strain evidence="6 7">DSM 16525</strain>
    </source>
</reference>
<dbReference type="Gene3D" id="3.30.300.30">
    <property type="match status" value="3"/>
</dbReference>
<keyword evidence="2" id="KW-0596">Phosphopantetheine</keyword>
<comment type="cofactor">
    <cofactor evidence="1">
        <name>pantetheine 4'-phosphate</name>
        <dbReference type="ChEBI" id="CHEBI:47942"/>
    </cofactor>
</comment>
<dbReference type="Gene3D" id="3.40.50.1820">
    <property type="entry name" value="alpha/beta hydrolase"/>
    <property type="match status" value="1"/>
</dbReference>
<dbReference type="Proteomes" id="UP000183760">
    <property type="component" value="Unassembled WGS sequence"/>
</dbReference>
<feature type="region of interest" description="Disordered" evidence="4">
    <location>
        <begin position="3073"/>
        <end position="3095"/>
    </location>
</feature>
<dbReference type="CDD" id="cd19531">
    <property type="entry name" value="LCL_NRPS-like"/>
    <property type="match status" value="3"/>
</dbReference>
<dbReference type="InterPro" id="IPR001031">
    <property type="entry name" value="Thioesterase"/>
</dbReference>
<dbReference type="InterPro" id="IPR045851">
    <property type="entry name" value="AMP-bd_C_sf"/>
</dbReference>
<dbReference type="Pfam" id="PF00668">
    <property type="entry name" value="Condensation"/>
    <property type="match status" value="3"/>
</dbReference>
<keyword evidence="7" id="KW-1185">Reference proteome</keyword>
<dbReference type="InterPro" id="IPR020806">
    <property type="entry name" value="PKS_PP-bd"/>
</dbReference>
<dbReference type="InterPro" id="IPR001242">
    <property type="entry name" value="Condensation_dom"/>
</dbReference>
<dbReference type="Gene3D" id="1.10.1200.10">
    <property type="entry name" value="ACP-like"/>
    <property type="match status" value="3"/>
</dbReference>
<dbReference type="InterPro" id="IPR029058">
    <property type="entry name" value="AB_hydrolase_fold"/>
</dbReference>
<dbReference type="InterPro" id="IPR025110">
    <property type="entry name" value="AMP-bd_C"/>
</dbReference>
<dbReference type="InterPro" id="IPR020802">
    <property type="entry name" value="TesA-like"/>
</dbReference>
<dbReference type="SUPFAM" id="SSF56801">
    <property type="entry name" value="Acetyl-CoA synthetase-like"/>
    <property type="match status" value="3"/>
</dbReference>
<feature type="region of interest" description="Disordered" evidence="4">
    <location>
        <begin position="1"/>
        <end position="27"/>
    </location>
</feature>
<dbReference type="PROSITE" id="PS50075">
    <property type="entry name" value="CARRIER"/>
    <property type="match status" value="3"/>
</dbReference>
<dbReference type="CDD" id="cd17651">
    <property type="entry name" value="A_NRPS_VisG_like"/>
    <property type="match status" value="1"/>
</dbReference>
<dbReference type="PANTHER" id="PTHR45527:SF1">
    <property type="entry name" value="FATTY ACID SYNTHASE"/>
    <property type="match status" value="1"/>
</dbReference>
<evidence type="ECO:0000256" key="3">
    <source>
        <dbReference type="ARBA" id="ARBA00022553"/>
    </source>
</evidence>
<dbReference type="CDD" id="cd12117">
    <property type="entry name" value="A_NRPS_Srf_like"/>
    <property type="match status" value="1"/>
</dbReference>
<dbReference type="InterPro" id="IPR023213">
    <property type="entry name" value="CAT-like_dom_sf"/>
</dbReference>
<proteinExistence type="predicted"/>
<protein>
    <submittedName>
        <fullName evidence="6">Amino acid adenylation domain-containing protein</fullName>
    </submittedName>
</protein>
<accession>A0ABY1CKS8</accession>
<dbReference type="Pfam" id="PF00975">
    <property type="entry name" value="Thioesterase"/>
    <property type="match status" value="1"/>
</dbReference>
<dbReference type="PANTHER" id="PTHR45527">
    <property type="entry name" value="NONRIBOSOMAL PEPTIDE SYNTHETASE"/>
    <property type="match status" value="1"/>
</dbReference>
<dbReference type="InterPro" id="IPR036736">
    <property type="entry name" value="ACP-like_sf"/>
</dbReference>
<dbReference type="InterPro" id="IPR009081">
    <property type="entry name" value="PP-bd_ACP"/>
</dbReference>
<feature type="domain" description="Carrier" evidence="5">
    <location>
        <begin position="2038"/>
        <end position="2113"/>
    </location>
</feature>
<dbReference type="Gene3D" id="3.40.50.980">
    <property type="match status" value="6"/>
</dbReference>
<feature type="domain" description="Carrier" evidence="5">
    <location>
        <begin position="985"/>
        <end position="1060"/>
    </location>
</feature>
<dbReference type="SUPFAM" id="SSF53474">
    <property type="entry name" value="alpha/beta-Hydrolases"/>
    <property type="match status" value="1"/>
</dbReference>
<evidence type="ECO:0000256" key="4">
    <source>
        <dbReference type="SAM" id="MobiDB-lite"/>
    </source>
</evidence>
<dbReference type="InterPro" id="IPR020845">
    <property type="entry name" value="AMP-binding_CS"/>
</dbReference>
<sequence length="3449" mass="379503">MMPSAPSIATKPERTSRRPPLTHQPHDGVAEQSFAQQRLWFLSQLDAGGTSYNAPFAVRLTGRLDVGALEGALRDVVRRHESLRTTFGEVDGKPVQRIHEDVELWLEVEAVAAEDVLPRVEEEARRPFDLERGPLLRAKVLRVAEEEHVLVWVVHHIVFDGWSVGLLEKELGEEYGARVSGEVVEPARLEVQYADYARWQREWLKGEVLETQLAWWKEQLAGAPPVLELPTDRPRPAVQTYPGALKWMPPLPALEERLRELSRKEGVTLYMTLLAAFQVLLARHSGQRDIVVGSPFAGRGQRELEGVVGFFANMLALRAQVDDVPFQALLRQVRKTCLEAFARQDVPLEQLVESLQLERDPSRSPLFQVAFVLQGEPSAALSLPGLVATDVPLEPGVSKFDLTLFARETRRGLVTYWEYNTDLFDEETVTRLAERYVALLEAVVARPSSRVSELPLLSAAERALLLTDWNATRTEYPRDASIPALFESQVSRTPDAIAVEFEGERLTYAELNRRANQLAHHLGRRGVEPGSRVGLFARRSLEMVVATLGILKAGAAYVPLDPSYPDERLAFMCEDSELAALLAPDAACPWLASGSVKLVPLEPSGAAFAHEPEVDLALPVPPESLAYVMYTSGSTGRPKGVCIPHCAVVRLVKGSRFAELGPEEVFLQLAPISFDAATLELWGPLLNGGRLVVFSPRTPSVEELEEGLARSGVTTLWLTSALFEQVMATRPEALSGVRQLLTGGDVVSPSAVRARLARGGTVINGYGPTENTTFTTCHPLTAGSRVDGSVPIGRPIANTQVHVLDAAMSLVPVGVWGELYTGGDGLAWGYLRRPELTAERFVPNPFSTEPGARLYRTGDRARWRRDGTLEFAGRLDGQVKLRGFRIESGEVESVLASHPDVREVAVVAREDGPGGRWLVAYCVPSEGALPKAQELRAWVRARLPEYMVPSAIVMLPGLPLTPNGKLDRRALPSPEAEDSRREYVAPRTAMEQVVADVLAPLLGLTRMGVEDDFFELGGHSLLATRAMSRLREVVGRELPVRVLFEASTVSRLAERLEEDHEAQRSPLTHQPHGGVVPQSFAQQRLWLTSQLDSGGISYNVPFARRLTGPLDVRALEGAFRDVVRRHESLRTTFGEVDGKPVQRIHEDVELTLTVEPVSAAEVLSKVEEEAQHSFDLERGPLLRARVLRVGEEEHVLVWVVHHIVFDGWSVGLLEKELGEGYGARVRGEAVERRPLEVQYADYARWQREWLKGEVLEKQLAWWKEQLTGAPPVLELPTDRPRPAVRTYRGALKRVTLSHGLEERLRELSRKEGVTLYMTLLAAFQVLLGRYSGQGDVVVGTPISGRNWRQVEELVGFFVNTLVVRVETGGASFGELLRRVRKACLGAFAHQDLPFEQLVDALQPSRDLSRSPLFQVMFVMPGELAPLALEGVTAEELDFEPGVSKFDLTLFAWETPRGLVTYWEYNTDLFDEETVSRMAGHYGRLLDAVVESSEVPISALPLLDAAERRHLLAEWGARRDATYVPGLMHQWVETQVARTPHVEAVTDGTRSLTYAELDARANQLANHLVALGVPPNGSVGLCLDRSSLEMPVAVLATLKAGAAFLPLDPTWPTERLRLMLEDTEAPVVVAQAHLISALPSGTSARVLSLEDEAAAISRRPTSAPCVDLSVETNCYFVYTSGSTGRPKGIVMSHRAVGNMLWWLLKRTVKPDATTLQFASLNFDVSFQEMFGTWCLGGRVLLITPALRQDPGAMLRYMVRHQVERLYLPFVALQAVCDAAASEEVLPPLTEVVTAGEQLQVTPALVAFFERLPGCVLENQYGPSEAHVVTAWRASGPPSSWPALPPVGVPITNVRLYVLDANGEPCPIGVPGEVGVAGASLAHGYHGRPELTADRFLPDTLEGVAGERYYRTGDRARWLADGNLEFLGRLDGQVKLRGFRIELGEVEVVLRALPGVRDAVAVVREDVPGDRRLVGYVVYQDGHALTPAELRAHLQTKVPEYMVPSAFVALPALPIAPTGKVDRKALPVPRVEESRGGHVAPRTAMERVVAEVFGPLLGLEHVGVEAHFFELGGHSLLATQAVSRLKDVVGRDLPVRVLFESPTVAQLAEHLEDVLEEARGAPPPALTRRPHNGVVEQSFAQQRLWFLSQLDAEGFSYNMPFAVRLTGPLDVRALEGAFRDVVRRHESLRTTFGEVDGKPVQRIHEDVELTLTVKPVSAAEMLPKVEEEAQRPFDLERGPLLRAKVLKVAEEEHVLVWVVHHIVFDGWSVGLLEKELGEGYGARVSGESVERTPLEVRYADYARWQREWLKGEVLEKQLGWWKEQLTGAPPVLELPTDRPRPAVRTYRGALKRVTLSHGLEERLRELSRKEGVTLYMTLLAAFQVLLGRYSGQGDVVVGTPISGRNWRQVEELVGFFVNTLVVRVETGGASFGELLRRVRKACLGAFAHQDLPFEQLVDALQPSRDLSRSPLFQVMFVMPGPTVPMSLQGLGVEGFAFEPGMSKFDLTLFVQEQPQSLVTSWEYNTDLFDEETVSRMAGHYLRLLQSALAQPAQDVETLPLLAENERHRLLVEWNATEAPPSSVSRVNALFEEQAECTPDAVAVRFGEHVLTYGELNQRANRLARLLRRGGVGPDVPVGLCVRRSLDLAVGVLAILKAGGAYVPLDPSYPRERLAWMLRFSRAPWLLTQASLADLVPDGTAQRLLLDTEAARFEDEDAEDLPPLAGPESLAYVIYTSGSTGEPKGVAMPHGPLLNLVQWQLGASRLPQGRTLQFSALSFDVCFQELFSTWAAGGELVLIPEELRLDARALLEHMDQHGVERLFLPFVALQNLAEVADRGGLAPSRLREIITAGEQLRVTPALRRFIGRLPGCVLHNHYGPTESHVITAHTLEGDPASWPDLPPIGRPIANARVHVLDARGTPVPPGVPGELYLGGAALARGYLHRPDLTTERFVADPLGLAPGSRVYRTGDFARYLSDGTVEFLGRRDAQVKVRGYRIELAEVEAALAHHPAVKDCVVEARADGAGLSRLVAYVVGADGAEPESRALRAFLQERLPDSMVPGHFVTLESLPLSPSGKVNRRALPTPDTDVTRRDAAPRVPPRTSLELQLVRAWEETLGVHPVSIRDDFFELGGHSLLAMRLLARIRELTGRVLPVAALFQGATVERIASLLSTQAREVASPLVQLRGGTKRPFFCIHPVGGTVLAYAELAHLLGADQPFFGLQAPGLDGETAPLDSVEALAERYLLELRAVQPQGPYLLGGWSLGGTLAFEMAQQLQARGEAVDLLVLIDTYARAHPGGAVDPSWLEPARLGALFFRDLLRSAGAYLPCSEDVLASLPPDESLSVLEDAARRVSALPETGLTALRAVFESNLRAAWRYVPRPYPGALVSIESAESPRAHEWELLARGGVDVHTLPGDHYALLRAPGVHTLVTLLRDALERSHARTLPRSVSA</sequence>
<dbReference type="Pfam" id="PF00550">
    <property type="entry name" value="PP-binding"/>
    <property type="match status" value="3"/>
</dbReference>
<organism evidence="6 7">
    <name type="scientific">Myxococcus fulvus</name>
    <dbReference type="NCBI Taxonomy" id="33"/>
    <lineage>
        <taxon>Bacteria</taxon>
        <taxon>Pseudomonadati</taxon>
        <taxon>Myxococcota</taxon>
        <taxon>Myxococcia</taxon>
        <taxon>Myxococcales</taxon>
        <taxon>Cystobacterineae</taxon>
        <taxon>Myxococcaceae</taxon>
        <taxon>Myxococcus</taxon>
    </lineage>
</organism>
<dbReference type="PROSITE" id="PS00012">
    <property type="entry name" value="PHOSPHOPANTETHEINE"/>
    <property type="match status" value="2"/>
</dbReference>
<gene>
    <name evidence="6" type="ORF">SAMN05443572_105426</name>
</gene>
<dbReference type="SMART" id="SM00824">
    <property type="entry name" value="PKS_TE"/>
    <property type="match status" value="1"/>
</dbReference>
<dbReference type="InterPro" id="IPR000873">
    <property type="entry name" value="AMP-dep_synth/lig_dom"/>
</dbReference>
<dbReference type="RefSeq" id="WP_074955278.1">
    <property type="nucleotide sequence ID" value="NZ_FOIB01000005.1"/>
</dbReference>
<feature type="domain" description="Carrier" evidence="5">
    <location>
        <begin position="3097"/>
        <end position="3172"/>
    </location>
</feature>
<dbReference type="SUPFAM" id="SSF47336">
    <property type="entry name" value="ACP-like"/>
    <property type="match status" value="3"/>
</dbReference>
<evidence type="ECO:0000313" key="7">
    <source>
        <dbReference type="Proteomes" id="UP000183760"/>
    </source>
</evidence>